<evidence type="ECO:0000256" key="1">
    <source>
        <dbReference type="SAM" id="MobiDB-lite"/>
    </source>
</evidence>
<sequence>MRWFKRSTESPKLLSLSPLRHSESGNVYGNEPPTNGHRTQYQRHHRLQQQQQQHSDDPGSTTTTTTTTLRRRSAGDDLCDAGELLVVDGAFGTRTTGRLQGARIGSLLHCSSLSSPTTSQTSSSNSSGLSGSSGSSTGTTTSGSSPTSSTTSSSSSSSSSDTTSSTSPFSYTSDSHGSNSNSSTLKFLQSGTATTPRKSRIDLSPVNWAKVRSGSSGINCYSIEEGRVIERPKGRYISPVRIKNKHLVGNVGGSGEPGSAATTGTNPLSRRVLQRSTDKRDDSTADGSGSSSSSSANNNNRDNSTSLYKQLSRSIGNIVDTLDARQSPSLGQRSVPYREKKNPLGSTRLSCYQQPISLDQTPTADVGLQQQHQQHANGGLRRTDRASKTARHPFYKSVDDLIFLSYTSSDADRGRGPLEASLENTTHSRVTDREAATDSGADQLQLRERLVGSPLPGVPVSDASRSISTSTTTIVHTGIDRRRLSSSSVILIGSEHANEREVRSSVAVPKSDSAATMATTTTTTTTMNPSDHDETYGFAQMRSTTLGPIEAAYQLRLEALRNETNSGRAGGSSASTSATLPAFKTPKKNFTNKIKAMSDRTQKLFSRIYSTNTAGGGKSMVSGGGSNTLYHLSATKSLKKTPSKLSEASRRSVSYGALPGLADFQHHLAKEQHDYEDVESRHDGEEEEDVEAEEREEREEEDRKQQQQQQQQQREQPSSKQPPAQSIDDVDLLANGVTVITLSGSVASGQHTDAEDGDSGILVNESGASSILETDDVFHESSGPGLPSIPSKTTILTTGPPGCGPEATEFKLVTIRLDGLVSDEHGVGAVGTNETSSDGSGALGIIVTPIATSDGEVSNRYKVAHVLPGGLVYREGSIQPNDEIVNILGKRLRGLSTRQVQDLLNSCTRRTGTAGGCSRSSIDLVICRSRANGTDHDFDDDHHQHQHQHQQQQHHEADPSRQPSVNRRLFQNSRKVSLDSYMEDEKRDHSGSETGSEQDTAHYASIAIKIDGNKYNTLGTPRRSKQAALSMMMCKQPQYAPSPTPSSNCDNIPGTEVDSQPPSLDCVKRRSFTKNTPTTQTNTSKVVRRSLVGKQANLLQQQQQQPHSAGHQQPLVTAKSTMNLCDDEKLELHVGIGGGASDDAETSSGTSSLADLDKSTSNFCTLPRRPKSTLCSFHTVTFEKGPGKKSLGFTIVGGRDSPRGALGIFIKSILPSGQAAEDGRLQAGDEVLAVNGQVCHDLTHLEAVKLFKSIKMGEIVLQLCRRNKSAHRSMDIEANAC</sequence>
<feature type="compositionally biased region" description="Low complexity" evidence="1">
    <location>
        <begin position="285"/>
        <end position="304"/>
    </location>
</feature>
<feature type="compositionally biased region" description="Polar residues" evidence="1">
    <location>
        <begin position="185"/>
        <end position="196"/>
    </location>
</feature>
<dbReference type="PROSITE" id="PS50106">
    <property type="entry name" value="PDZ"/>
    <property type="match status" value="2"/>
</dbReference>
<evidence type="ECO:0000259" key="2">
    <source>
        <dbReference type="PROSITE" id="PS50106"/>
    </source>
</evidence>
<feature type="region of interest" description="Disordered" evidence="1">
    <location>
        <begin position="672"/>
        <end position="726"/>
    </location>
</feature>
<dbReference type="Gene3D" id="2.30.42.10">
    <property type="match status" value="2"/>
</dbReference>
<feature type="region of interest" description="Disordered" evidence="1">
    <location>
        <begin position="935"/>
        <end position="1000"/>
    </location>
</feature>
<reference evidence="3 4" key="1">
    <citation type="journal article" date="2017" name="G3 (Bethesda)">
        <title>The Physical Genome Mapping of Anopheles albimanus Corrected Scaffold Misassemblies and Identified Interarm Rearrangements in Genus Anopheles.</title>
        <authorList>
            <person name="Artemov G.N."/>
            <person name="Peery A.N."/>
            <person name="Jiang X."/>
            <person name="Tu Z."/>
            <person name="Stegniy V.N."/>
            <person name="Sharakhova M.V."/>
            <person name="Sharakhov I.V."/>
        </authorList>
    </citation>
    <scope>NUCLEOTIDE SEQUENCE [LARGE SCALE GENOMIC DNA]</scope>
    <source>
        <strain evidence="3 4">ALBI9_A</strain>
    </source>
</reference>
<evidence type="ECO:0000313" key="3">
    <source>
        <dbReference type="EnsemblMetazoa" id="AALB016095-PA"/>
    </source>
</evidence>
<dbReference type="InterPro" id="IPR001478">
    <property type="entry name" value="PDZ"/>
</dbReference>
<dbReference type="CDD" id="cd06759">
    <property type="entry name" value="PDZ3_PDZD2-PDZ1_hPro-IL-16-like"/>
    <property type="match status" value="1"/>
</dbReference>
<evidence type="ECO:0000313" key="4">
    <source>
        <dbReference type="Proteomes" id="UP000069272"/>
    </source>
</evidence>
<accession>A0A3F2YQ68</accession>
<feature type="region of interest" description="Disordered" evidence="1">
    <location>
        <begin position="412"/>
        <end position="443"/>
    </location>
</feature>
<feature type="compositionally biased region" description="Low complexity" evidence="1">
    <location>
        <begin position="564"/>
        <end position="579"/>
    </location>
</feature>
<dbReference type="Pfam" id="PF00595">
    <property type="entry name" value="PDZ"/>
    <property type="match status" value="1"/>
</dbReference>
<feature type="region of interest" description="Disordered" evidence="1">
    <location>
        <begin position="779"/>
        <end position="803"/>
    </location>
</feature>
<reference evidence="3" key="2">
    <citation type="submission" date="2022-08" db="UniProtKB">
        <authorList>
            <consortium name="EnsemblMetazoa"/>
        </authorList>
    </citation>
    <scope>IDENTIFICATION</scope>
    <source>
        <strain evidence="3">STECLA/ALBI9_A</strain>
    </source>
</reference>
<dbReference type="CDD" id="cd00136">
    <property type="entry name" value="PDZ_canonical"/>
    <property type="match status" value="1"/>
</dbReference>
<feature type="region of interest" description="Disordered" evidence="1">
    <location>
        <begin position="564"/>
        <end position="584"/>
    </location>
</feature>
<feature type="region of interest" description="Disordered" evidence="1">
    <location>
        <begin position="247"/>
        <end position="304"/>
    </location>
</feature>
<feature type="compositionally biased region" description="Low complexity" evidence="1">
    <location>
        <begin position="706"/>
        <end position="716"/>
    </location>
</feature>
<feature type="region of interest" description="Disordered" evidence="1">
    <location>
        <begin position="323"/>
        <end position="346"/>
    </location>
</feature>
<protein>
    <recommendedName>
        <fullName evidence="2">PDZ domain-containing protein</fullName>
    </recommendedName>
</protein>
<feature type="compositionally biased region" description="Low complexity" evidence="1">
    <location>
        <begin position="112"/>
        <end position="184"/>
    </location>
</feature>
<dbReference type="PANTHER" id="PTHR11324:SF16">
    <property type="entry name" value="PDZ DOMAIN-CONTAINING PROTEIN 2"/>
    <property type="match status" value="1"/>
</dbReference>
<dbReference type="SUPFAM" id="SSF50156">
    <property type="entry name" value="PDZ domain-like"/>
    <property type="match status" value="2"/>
</dbReference>
<dbReference type="SMART" id="SM00228">
    <property type="entry name" value="PDZ"/>
    <property type="match status" value="2"/>
</dbReference>
<organism evidence="3 4">
    <name type="scientific">Anopheles albimanus</name>
    <name type="common">New world malaria mosquito</name>
    <dbReference type="NCBI Taxonomy" id="7167"/>
    <lineage>
        <taxon>Eukaryota</taxon>
        <taxon>Metazoa</taxon>
        <taxon>Ecdysozoa</taxon>
        <taxon>Arthropoda</taxon>
        <taxon>Hexapoda</taxon>
        <taxon>Insecta</taxon>
        <taxon>Pterygota</taxon>
        <taxon>Neoptera</taxon>
        <taxon>Endopterygota</taxon>
        <taxon>Diptera</taxon>
        <taxon>Nematocera</taxon>
        <taxon>Culicoidea</taxon>
        <taxon>Culicidae</taxon>
        <taxon>Anophelinae</taxon>
        <taxon>Anopheles</taxon>
    </lineage>
</organism>
<dbReference type="STRING" id="7167.A0A3F2YQ68"/>
<dbReference type="EnsemblMetazoa" id="AALB016095-RA">
    <property type="protein sequence ID" value="AALB016095-PA"/>
    <property type="gene ID" value="AALB016095"/>
</dbReference>
<feature type="domain" description="PDZ" evidence="2">
    <location>
        <begin position="1179"/>
        <end position="1253"/>
    </location>
</feature>
<dbReference type="VEuPathDB" id="VectorBase:AALB016095"/>
<proteinExistence type="predicted"/>
<feature type="compositionally biased region" description="Polar residues" evidence="1">
    <location>
        <begin position="961"/>
        <end position="975"/>
    </location>
</feature>
<dbReference type="VEuPathDB" id="VectorBase:AALB20_035315"/>
<dbReference type="Proteomes" id="UP000069272">
    <property type="component" value="Chromosome 2L"/>
</dbReference>
<dbReference type="PANTHER" id="PTHR11324">
    <property type="entry name" value="IL16-RELATED"/>
    <property type="match status" value="1"/>
</dbReference>
<feature type="region of interest" description="Disordered" evidence="1">
    <location>
        <begin position="1"/>
        <end position="70"/>
    </location>
</feature>
<keyword evidence="4" id="KW-1185">Reference proteome</keyword>
<feature type="compositionally biased region" description="Acidic residues" evidence="1">
    <location>
        <begin position="685"/>
        <end position="700"/>
    </location>
</feature>
<feature type="compositionally biased region" description="Basic and acidic residues" evidence="1">
    <location>
        <begin position="672"/>
        <end position="684"/>
    </location>
</feature>
<feature type="region of interest" description="Disordered" evidence="1">
    <location>
        <begin position="112"/>
        <end position="198"/>
    </location>
</feature>
<name>A0A3F2YQ68_ANOAL</name>
<dbReference type="InterPro" id="IPR036034">
    <property type="entry name" value="PDZ_sf"/>
</dbReference>
<feature type="domain" description="PDZ" evidence="2">
    <location>
        <begin position="829"/>
        <end position="906"/>
    </location>
</feature>